<dbReference type="PANTHER" id="PTHR33866">
    <property type="entry name" value="S-ADENOSYLMETHIONINE DECARBOXYLASE PROENZYME"/>
    <property type="match status" value="1"/>
</dbReference>
<comment type="caution">
    <text evidence="10">The sequence shown here is derived from an EMBL/GenBank/DDBJ whole genome shotgun (WGS) entry which is preliminary data.</text>
</comment>
<evidence type="ECO:0000256" key="4">
    <source>
        <dbReference type="ARBA" id="ARBA00023066"/>
    </source>
</evidence>
<evidence type="ECO:0000256" key="8">
    <source>
        <dbReference type="ARBA" id="ARBA00023270"/>
    </source>
</evidence>
<keyword evidence="9" id="KW-0670">Pyruvate</keyword>
<gene>
    <name evidence="10" type="ORF">H8A87_18370</name>
</gene>
<dbReference type="EMBL" id="JACOII010000070">
    <property type="protein sequence ID" value="MBI6550595.1"/>
    <property type="molecule type" value="Genomic_DNA"/>
</dbReference>
<comment type="cofactor">
    <cofactor evidence="1">
        <name>pyruvate</name>
        <dbReference type="ChEBI" id="CHEBI:15361"/>
    </cofactor>
</comment>
<organism evidence="10 11">
    <name type="scientific">Xenorhabdus lircayensis</name>
    <dbReference type="NCBI Taxonomy" id="2763499"/>
    <lineage>
        <taxon>Bacteria</taxon>
        <taxon>Pseudomonadati</taxon>
        <taxon>Pseudomonadota</taxon>
        <taxon>Gammaproteobacteria</taxon>
        <taxon>Enterobacterales</taxon>
        <taxon>Morganellaceae</taxon>
        <taxon>Xenorhabdus</taxon>
    </lineage>
</organism>
<evidence type="ECO:0000256" key="5">
    <source>
        <dbReference type="ARBA" id="ARBA00023115"/>
    </source>
</evidence>
<dbReference type="Gene3D" id="3.60.90.10">
    <property type="entry name" value="S-adenosylmethionine decarboxylase"/>
    <property type="match status" value="1"/>
</dbReference>
<keyword evidence="8" id="KW-0704">Schiff base</keyword>
<evidence type="ECO:0000256" key="2">
    <source>
        <dbReference type="ARBA" id="ARBA00022793"/>
    </source>
</evidence>
<keyword evidence="11" id="KW-1185">Reference proteome</keyword>
<evidence type="ECO:0000313" key="10">
    <source>
        <dbReference type="EMBL" id="MBI6550595.1"/>
    </source>
</evidence>
<dbReference type="InterPro" id="IPR016067">
    <property type="entry name" value="S-AdoMet_deCO2ase_core"/>
</dbReference>
<dbReference type="InterPro" id="IPR003826">
    <property type="entry name" value="AdoMetDC_fam_prok"/>
</dbReference>
<reference evidence="10 11" key="1">
    <citation type="submission" date="2020-08" db="EMBL/GenBank/DDBJ databases">
        <title>Description of Xenorhabdus lircayensis sp. nov., the symbiotic bacterium associated with the entomopathogenic nematode Steirnernema unicornum.</title>
        <authorList>
            <person name="Castaneda-Alvarez C."/>
            <person name="Prodan S."/>
            <person name="Zamorano A."/>
            <person name="San-Blas E."/>
            <person name="Aballay E."/>
        </authorList>
    </citation>
    <scope>NUCLEOTIDE SEQUENCE [LARGE SCALE GENOMIC DNA]</scope>
    <source>
        <strain evidence="10 11">VLS</strain>
    </source>
</reference>
<evidence type="ECO:0000313" key="11">
    <source>
        <dbReference type="Proteomes" id="UP000696184"/>
    </source>
</evidence>
<keyword evidence="4" id="KW-0745">Spermidine biosynthesis</keyword>
<evidence type="ECO:0000256" key="1">
    <source>
        <dbReference type="ARBA" id="ARBA00001928"/>
    </source>
</evidence>
<evidence type="ECO:0000256" key="3">
    <source>
        <dbReference type="ARBA" id="ARBA00022813"/>
    </source>
</evidence>
<keyword evidence="5" id="KW-0620">Polyamine biosynthesis</keyword>
<keyword evidence="2" id="KW-0210">Decarboxylase</keyword>
<protein>
    <submittedName>
        <fullName evidence="10">S-adenosylmethionine decarboxylase</fullName>
    </submittedName>
</protein>
<dbReference type="SUPFAM" id="SSF56276">
    <property type="entry name" value="S-adenosylmethionine decarboxylase"/>
    <property type="match status" value="1"/>
</dbReference>
<dbReference type="Pfam" id="PF02675">
    <property type="entry name" value="AdoMet_dc"/>
    <property type="match status" value="1"/>
</dbReference>
<sequence>MGSQWYIILAESHFTIHTWPEYHYAALDLFVCNEFKHQDILMTQLQTQLNSQEYKYKILQRGF</sequence>
<dbReference type="Proteomes" id="UP000696184">
    <property type="component" value="Unassembled WGS sequence"/>
</dbReference>
<evidence type="ECO:0000256" key="7">
    <source>
        <dbReference type="ARBA" id="ARBA00023239"/>
    </source>
</evidence>
<proteinExistence type="predicted"/>
<dbReference type="PANTHER" id="PTHR33866:SF2">
    <property type="entry name" value="S-ADENOSYLMETHIONINE DECARBOXYLASE PROENZYME"/>
    <property type="match status" value="1"/>
</dbReference>
<accession>A0ABS0U9P1</accession>
<name>A0ABS0U9P1_9GAMM</name>
<keyword evidence="6" id="KW-0865">Zymogen</keyword>
<keyword evidence="7" id="KW-0456">Lyase</keyword>
<keyword evidence="3" id="KW-0068">Autocatalytic cleavage</keyword>
<evidence type="ECO:0000256" key="6">
    <source>
        <dbReference type="ARBA" id="ARBA00023145"/>
    </source>
</evidence>
<evidence type="ECO:0000256" key="9">
    <source>
        <dbReference type="ARBA" id="ARBA00023317"/>
    </source>
</evidence>